<organism evidence="7 8">
    <name type="scientific">Phaeodactylibacter xiamenensis</name>
    <dbReference type="NCBI Taxonomy" id="1524460"/>
    <lineage>
        <taxon>Bacteria</taxon>
        <taxon>Pseudomonadati</taxon>
        <taxon>Bacteroidota</taxon>
        <taxon>Saprospiria</taxon>
        <taxon>Saprospirales</taxon>
        <taxon>Haliscomenobacteraceae</taxon>
        <taxon>Phaeodactylibacter</taxon>
    </lineage>
</organism>
<dbReference type="STRING" id="1524460.IX84_23810"/>
<reference evidence="7 8" key="1">
    <citation type="journal article" date="2014" name="Int. J. Syst. Evol. Microbiol.">
        <title>Phaeodactylibacter xiamenensis gen. nov., sp. nov., a member of the family Saprospiraceae isolated from the marine alga Phaeodactylum tricornutum.</title>
        <authorList>
            <person name="Chen Z.Jr."/>
            <person name="Lei X."/>
            <person name="Lai Q."/>
            <person name="Li Y."/>
            <person name="Zhang B."/>
            <person name="Zhang J."/>
            <person name="Zhang H."/>
            <person name="Yang L."/>
            <person name="Zheng W."/>
            <person name="Tian Y."/>
            <person name="Yu Z."/>
            <person name="Xu H.Jr."/>
            <person name="Zheng T."/>
        </authorList>
    </citation>
    <scope>NUCLEOTIDE SEQUENCE [LARGE SCALE GENOMIC DNA]</scope>
    <source>
        <strain evidence="7 8">KD52</strain>
    </source>
</reference>
<keyword evidence="8" id="KW-1185">Reference proteome</keyword>
<evidence type="ECO:0000256" key="5">
    <source>
        <dbReference type="SAM" id="Coils"/>
    </source>
</evidence>
<protein>
    <recommendedName>
        <fullName evidence="9">Membrane fusion protein biotin-lipoyl like domain-containing protein</fullName>
    </recommendedName>
</protein>
<evidence type="ECO:0000256" key="4">
    <source>
        <dbReference type="ARBA" id="ARBA00023136"/>
    </source>
</evidence>
<dbReference type="PANTHER" id="PTHR30386:SF26">
    <property type="entry name" value="TRANSPORT PROTEIN COMB"/>
    <property type="match status" value="1"/>
</dbReference>
<evidence type="ECO:0008006" key="9">
    <source>
        <dbReference type="Google" id="ProtNLM"/>
    </source>
</evidence>
<keyword evidence="3 6" id="KW-1133">Transmembrane helix</keyword>
<dbReference type="Proteomes" id="UP000029736">
    <property type="component" value="Unassembled WGS sequence"/>
</dbReference>
<dbReference type="OrthoDB" id="7057889at2"/>
<dbReference type="AlphaFoldDB" id="A0A098S4N6"/>
<sequence length="425" mass="48646">MQEHENIEIRSEEVQEILGTPPPWMARFGTLLALLVVVVLGYISYFIEYPVVVDAGITVSSKEPPKRLVSNISGRVQSILVENEAAVKENDVIVVFKSNARLEDMLTLESKMMMMEAPSDSALLAFSVPDTFVLGSIKEPLYDFYRKQKVRQQYEENPYDKYSIDQLERELQKIQSIIRSDLRRIENLDIQIELVQERLAREEKLVRDNLLAESRIEKTRESLLSLQRMRESVESSIKNRELEKERIRAEKTGVREGSVESKKQAGIELRERFNDLQRAVEEWMFKYVITAPVAGVVSLYMEDITEQQFVEEGFEIGVVVPQLEQEAKGIIWLPVAKASPVKPGKKVVVSFDVYPVLEFGSTIGQVESISQVPINGQVALTIDFPRGLVTEFGRELDASQTMKGDANIIIKDKRFIERIFEHFRS</sequence>
<dbReference type="EMBL" id="JPOS01000082">
    <property type="protein sequence ID" value="KGE86157.1"/>
    <property type="molecule type" value="Genomic_DNA"/>
</dbReference>
<evidence type="ECO:0000256" key="3">
    <source>
        <dbReference type="ARBA" id="ARBA00022989"/>
    </source>
</evidence>
<proteinExistence type="predicted"/>
<evidence type="ECO:0000256" key="1">
    <source>
        <dbReference type="ARBA" id="ARBA00004167"/>
    </source>
</evidence>
<keyword evidence="4 6" id="KW-0472">Membrane</keyword>
<evidence type="ECO:0000313" key="8">
    <source>
        <dbReference type="Proteomes" id="UP000029736"/>
    </source>
</evidence>
<gene>
    <name evidence="7" type="ORF">IX84_23810</name>
</gene>
<comment type="subcellular location">
    <subcellularLocation>
        <location evidence="1">Membrane</location>
        <topology evidence="1">Single-pass membrane protein</topology>
    </subcellularLocation>
</comment>
<feature type="transmembrane region" description="Helical" evidence="6">
    <location>
        <begin position="28"/>
        <end position="47"/>
    </location>
</feature>
<name>A0A098S4N6_9BACT</name>
<evidence type="ECO:0000313" key="7">
    <source>
        <dbReference type="EMBL" id="KGE86157.1"/>
    </source>
</evidence>
<evidence type="ECO:0000256" key="6">
    <source>
        <dbReference type="SAM" id="Phobius"/>
    </source>
</evidence>
<keyword evidence="5" id="KW-0175">Coiled coil</keyword>
<dbReference type="RefSeq" id="WP_044226247.1">
    <property type="nucleotide sequence ID" value="NZ_JBKAGJ010000002.1"/>
</dbReference>
<evidence type="ECO:0000256" key="2">
    <source>
        <dbReference type="ARBA" id="ARBA00022692"/>
    </source>
</evidence>
<comment type="caution">
    <text evidence="7">The sequence shown here is derived from an EMBL/GenBank/DDBJ whole genome shotgun (WGS) entry which is preliminary data.</text>
</comment>
<dbReference type="PANTHER" id="PTHR30386">
    <property type="entry name" value="MEMBRANE FUSION SUBUNIT OF EMRAB-TOLC MULTIDRUG EFFLUX PUMP"/>
    <property type="match status" value="1"/>
</dbReference>
<accession>A0A098S4N6</accession>
<keyword evidence="2 6" id="KW-0812">Transmembrane</keyword>
<feature type="coiled-coil region" evidence="5">
    <location>
        <begin position="164"/>
        <end position="205"/>
    </location>
</feature>
<dbReference type="InterPro" id="IPR050739">
    <property type="entry name" value="MFP"/>
</dbReference>
<dbReference type="GO" id="GO:0016020">
    <property type="term" value="C:membrane"/>
    <property type="evidence" value="ECO:0007669"/>
    <property type="project" value="UniProtKB-SubCell"/>
</dbReference>